<protein>
    <submittedName>
        <fullName evidence="2">Uncharacterized protein LOC120254093</fullName>
    </submittedName>
</protein>
<keyword evidence="1" id="KW-1185">Reference proteome</keyword>
<dbReference type="Proteomes" id="UP001515500">
    <property type="component" value="Unplaced"/>
</dbReference>
<dbReference type="RefSeq" id="XP_039118174.1">
    <property type="nucleotide sequence ID" value="XM_039262240.1"/>
</dbReference>
<dbReference type="GeneID" id="120254093"/>
<proteinExistence type="predicted"/>
<name>A0AB40ATV9_DIOCR</name>
<dbReference type="AlphaFoldDB" id="A0AB40ATV9"/>
<evidence type="ECO:0000313" key="2">
    <source>
        <dbReference type="RefSeq" id="XP_039118174.1"/>
    </source>
</evidence>
<reference evidence="2" key="1">
    <citation type="submission" date="2025-08" db="UniProtKB">
        <authorList>
            <consortium name="RefSeq"/>
        </authorList>
    </citation>
    <scope>IDENTIFICATION</scope>
</reference>
<evidence type="ECO:0000313" key="1">
    <source>
        <dbReference type="Proteomes" id="UP001515500"/>
    </source>
</evidence>
<gene>
    <name evidence="2" type="primary">LOC120254093</name>
</gene>
<accession>A0AB40ATV9</accession>
<organism evidence="1 2">
    <name type="scientific">Dioscorea cayennensis subsp. rotundata</name>
    <name type="common">White Guinea yam</name>
    <name type="synonym">Dioscorea rotundata</name>
    <dbReference type="NCBI Taxonomy" id="55577"/>
    <lineage>
        <taxon>Eukaryota</taxon>
        <taxon>Viridiplantae</taxon>
        <taxon>Streptophyta</taxon>
        <taxon>Embryophyta</taxon>
        <taxon>Tracheophyta</taxon>
        <taxon>Spermatophyta</taxon>
        <taxon>Magnoliopsida</taxon>
        <taxon>Liliopsida</taxon>
        <taxon>Dioscoreales</taxon>
        <taxon>Dioscoreaceae</taxon>
        <taxon>Dioscorea</taxon>
    </lineage>
</organism>
<sequence length="294" mass="33810">MELEEEPNDVAYQRSLFTRDHRPRLLYITGTSFITIARKAIRRAEEFNGPLGNLTRTLALMISPIINPLEHHCLLILSSLDDRILATEDITMQAFPLSVCLFTKFDELAILLNSLPEMFDQVFDQIAMLIHKFPLMDWTLDQLIHVLQTLASTVEKLIPKLQSSMSDTENYNSSQEREIVVDINYDEQLNVDESKKLSEEESVEDARRAQKMEEDIRDVENTCNEIIAALEKMGKVEEDINANVRGQPPPPPPPPKFKLFAGYRVKKTRKLAKDIAEVKDDPILELFDEGWLKR</sequence>
<dbReference type="PANTHER" id="PTHR37710">
    <property type="entry name" value="TRANSMEMBRANE PROTEIN"/>
    <property type="match status" value="1"/>
</dbReference>
<dbReference type="PANTHER" id="PTHR37710:SF1">
    <property type="entry name" value="TRANSMEMBRANE PROTEIN"/>
    <property type="match status" value="1"/>
</dbReference>